<comment type="caution">
    <text evidence="1">The sequence shown here is derived from an EMBL/GenBank/DDBJ whole genome shotgun (WGS) entry which is preliminary data.</text>
</comment>
<reference evidence="1 2" key="1">
    <citation type="journal article" date="2016" name="Nat. Commun.">
        <title>Thousands of microbial genomes shed light on interconnected biogeochemical processes in an aquifer system.</title>
        <authorList>
            <person name="Anantharaman K."/>
            <person name="Brown C.T."/>
            <person name="Hug L.A."/>
            <person name="Sharon I."/>
            <person name="Castelle C.J."/>
            <person name="Probst A.J."/>
            <person name="Thomas B.C."/>
            <person name="Singh A."/>
            <person name="Wilkins M.J."/>
            <person name="Karaoz U."/>
            <person name="Brodie E.L."/>
            <person name="Williams K.H."/>
            <person name="Hubbard S.S."/>
            <person name="Banfield J.F."/>
        </authorList>
    </citation>
    <scope>NUCLEOTIDE SEQUENCE [LARGE SCALE GENOMIC DNA]</scope>
</reference>
<gene>
    <name evidence="1" type="ORF">A2642_01560</name>
</gene>
<evidence type="ECO:0000313" key="1">
    <source>
        <dbReference type="EMBL" id="OGI66552.1"/>
    </source>
</evidence>
<name>A0A1F6VAA6_9BACT</name>
<accession>A0A1F6VAA6</accession>
<organism evidence="1 2">
    <name type="scientific">Candidatus Nomurabacteria bacterium RIFCSPHIGHO2_01_FULL_39_10</name>
    <dbReference type="NCBI Taxonomy" id="1801733"/>
    <lineage>
        <taxon>Bacteria</taxon>
        <taxon>Candidatus Nomuraibacteriota</taxon>
    </lineage>
</organism>
<proteinExistence type="predicted"/>
<protein>
    <submittedName>
        <fullName evidence="1">Uncharacterized protein</fullName>
    </submittedName>
</protein>
<evidence type="ECO:0000313" key="2">
    <source>
        <dbReference type="Proteomes" id="UP000178700"/>
    </source>
</evidence>
<dbReference type="EMBL" id="MFTJ01000008">
    <property type="protein sequence ID" value="OGI66552.1"/>
    <property type="molecule type" value="Genomic_DNA"/>
</dbReference>
<dbReference type="Proteomes" id="UP000178700">
    <property type="component" value="Unassembled WGS sequence"/>
</dbReference>
<sequence length="130" mass="15694">MPGEFKESKGTENTEIERKARREKLLKAQRERALSQIFEVFFPLDQERHMLGYYEYEEWNIFFLKLTKVIETLLSLDFFGDNQKLKIECQEVLVLLNNKDMNQSERYSDLIAKLFQLFFDNRIFIQSKLP</sequence>
<dbReference type="AlphaFoldDB" id="A0A1F6VAA6"/>